<organism evidence="4 6">
    <name type="scientific">Providencia vermicola</name>
    <dbReference type="NCBI Taxonomy" id="333965"/>
    <lineage>
        <taxon>Bacteria</taxon>
        <taxon>Pseudomonadati</taxon>
        <taxon>Pseudomonadota</taxon>
        <taxon>Gammaproteobacteria</taxon>
        <taxon>Enterobacterales</taxon>
        <taxon>Morganellaceae</taxon>
        <taxon>Providencia</taxon>
    </lineage>
</organism>
<evidence type="ECO:0000313" key="4">
    <source>
        <dbReference type="EMBL" id="WFC05616.1"/>
    </source>
</evidence>
<feature type="domain" description="YcxB-like C-terminal" evidence="2">
    <location>
        <begin position="128"/>
        <end position="186"/>
    </location>
</feature>
<keyword evidence="1" id="KW-1133">Transmembrane helix</keyword>
<evidence type="ECO:0000256" key="1">
    <source>
        <dbReference type="SAM" id="Phobius"/>
    </source>
</evidence>
<dbReference type="EMBL" id="CP116222">
    <property type="protein sequence ID" value="WFC05616.1"/>
    <property type="molecule type" value="Genomic_DNA"/>
</dbReference>
<reference evidence="4" key="2">
    <citation type="submission" date="2023-01" db="EMBL/GenBank/DDBJ databases">
        <title>The prevalence of carbapenem-resistant bacteria in aquaculture in China and the genetic diversity of carbapenem-resistant genes.</title>
        <authorList>
            <person name="Wen R."/>
        </authorList>
    </citation>
    <scope>NUCLEOTIDE SEQUENCE</scope>
    <source>
        <strain evidence="4">PVA41-chromosome</strain>
    </source>
</reference>
<evidence type="ECO:0000313" key="3">
    <source>
        <dbReference type="EMBL" id="USB36685.1"/>
    </source>
</evidence>
<proteinExistence type="predicted"/>
<dbReference type="Proteomes" id="UP001222403">
    <property type="component" value="Chromosome"/>
</dbReference>
<protein>
    <submittedName>
        <fullName evidence="4">YcxB family protein</fullName>
    </submittedName>
</protein>
<accession>A0AAX3RZC3</accession>
<keyword evidence="5" id="KW-1185">Reference proteome</keyword>
<dbReference type="RefSeq" id="WP_251464464.1">
    <property type="nucleotide sequence ID" value="NZ_CP097327.1"/>
</dbReference>
<dbReference type="AlphaFoldDB" id="A0AAX3RZC3"/>
<reference evidence="3" key="1">
    <citation type="journal article" date="2022" name="Front. Microbiol.">
        <title>Identification of a novel aminoglycoside O-nucleotidyltransferase AadA33 in Providencia vermicola.</title>
        <authorList>
            <person name="Feng C."/>
            <person name="Gao M."/>
            <person name="Jiang W."/>
            <person name="Shi W."/>
            <person name="Li A."/>
            <person name="Liu S."/>
            <person name="Zhang L."/>
            <person name="Zhang X."/>
            <person name="Li Q."/>
            <person name="Lin H."/>
            <person name="Lu J."/>
            <person name="Li K."/>
            <person name="Zhang H."/>
            <person name="Hu Y."/>
            <person name="Bao Q."/>
            <person name="Lin X."/>
        </authorList>
    </citation>
    <scope>NUCLEOTIDE SEQUENCE</scope>
    <source>
        <strain evidence="3">P13</strain>
    </source>
</reference>
<gene>
    <name evidence="3" type="ORF">M5J11_18130</name>
    <name evidence="4" type="ORF">PG365_12885</name>
</gene>
<dbReference type="Proteomes" id="UP001057142">
    <property type="component" value="Chromosome"/>
</dbReference>
<keyword evidence="1" id="KW-0472">Membrane</keyword>
<evidence type="ECO:0000259" key="2">
    <source>
        <dbReference type="Pfam" id="PF14317"/>
    </source>
</evidence>
<feature type="transmembrane region" description="Helical" evidence="1">
    <location>
        <begin position="80"/>
        <end position="98"/>
    </location>
</feature>
<name>A0AAX3RZC3_9GAMM</name>
<feature type="transmembrane region" description="Helical" evidence="1">
    <location>
        <begin position="44"/>
        <end position="68"/>
    </location>
</feature>
<keyword evidence="1" id="KW-0812">Transmembrane</keyword>
<evidence type="ECO:0000313" key="6">
    <source>
        <dbReference type="Proteomes" id="UP001222403"/>
    </source>
</evidence>
<dbReference type="Pfam" id="PF14317">
    <property type="entry name" value="YcxB"/>
    <property type="match status" value="1"/>
</dbReference>
<evidence type="ECO:0000313" key="5">
    <source>
        <dbReference type="Proteomes" id="UP001057142"/>
    </source>
</evidence>
<dbReference type="InterPro" id="IPR025588">
    <property type="entry name" value="YcxB-like_C"/>
</dbReference>
<sequence>MKDRYEVKFSLSISEIRKIQKQIKEYQRIEIAKPYQWVLYLAKIGLYSLSIGGLFIIFIVLSLLMLSTDIDPEIARLQRMSWLGLALVVVALFAFFLSQKLENYFMKKYENKEQNDETYLRHIKINRYFIEFIQDNSSYKVFWPRVKKVKRDNELIFVQTSDNDFIIFPIRAVSSTEEFNQLYQFMRTQIKHHITQP</sequence>
<dbReference type="EMBL" id="CP097327">
    <property type="protein sequence ID" value="USB36685.1"/>
    <property type="molecule type" value="Genomic_DNA"/>
</dbReference>